<dbReference type="Gene3D" id="3.40.190.10">
    <property type="entry name" value="Periplasmic binding protein-like II"/>
    <property type="match status" value="2"/>
</dbReference>
<dbReference type="RefSeq" id="WP_189054915.1">
    <property type="nucleotide sequence ID" value="NZ_BMMK01000004.1"/>
</dbReference>
<dbReference type="AlphaFoldDB" id="A0A8J3FVD0"/>
<keyword evidence="2 4" id="KW-0479">Metal-binding</keyword>
<sequence>MRLAAAFATLALVATLSACGTGPGGESGRRTLTVLAAASLTETFGQLEKRFEAAHPDVDVRLALGGSSDLAQQIVHGAPADVFAAANPDTMGSVVRAGLADGAPRTFARNELSIAVPPDNPRKIGSLADLARDGVVVVLCAPQVPCGAASTKVQREAGVRISPASEEQDVKSVLGKILAGEADAGLVYVTDVNAQQGKVRGIPFPEAASARNDYPIAVVRGSERADLARQFVELVRGEAGRDALTRAGFEVP</sequence>
<proteinExistence type="inferred from homology"/>
<keyword evidence="3 5" id="KW-0732">Signal</keyword>
<feature type="chain" id="PRO_5035220185" evidence="5">
    <location>
        <begin position="21"/>
        <end position="252"/>
    </location>
</feature>
<protein>
    <submittedName>
        <fullName evidence="6">Molybdate-binding protein</fullName>
    </submittedName>
</protein>
<evidence type="ECO:0000256" key="1">
    <source>
        <dbReference type="ARBA" id="ARBA00009175"/>
    </source>
</evidence>
<evidence type="ECO:0000256" key="3">
    <source>
        <dbReference type="ARBA" id="ARBA00022729"/>
    </source>
</evidence>
<reference evidence="6" key="1">
    <citation type="journal article" date="2014" name="Int. J. Syst. Evol. Microbiol.">
        <title>Complete genome sequence of Corynebacterium casei LMG S-19264T (=DSM 44701T), isolated from a smear-ripened cheese.</title>
        <authorList>
            <consortium name="US DOE Joint Genome Institute (JGI-PGF)"/>
            <person name="Walter F."/>
            <person name="Albersmeier A."/>
            <person name="Kalinowski J."/>
            <person name="Ruckert C."/>
        </authorList>
    </citation>
    <scope>NUCLEOTIDE SEQUENCE</scope>
    <source>
        <strain evidence="6">CGMCC 4.5737</strain>
    </source>
</reference>
<evidence type="ECO:0000256" key="2">
    <source>
        <dbReference type="ARBA" id="ARBA00022723"/>
    </source>
</evidence>
<name>A0A8J3FVD0_9PSEU</name>
<dbReference type="EMBL" id="BMMK01000004">
    <property type="protein sequence ID" value="GGM43358.1"/>
    <property type="molecule type" value="Genomic_DNA"/>
</dbReference>
<dbReference type="GO" id="GO:0015689">
    <property type="term" value="P:molybdate ion transport"/>
    <property type="evidence" value="ECO:0007669"/>
    <property type="project" value="InterPro"/>
</dbReference>
<dbReference type="PANTHER" id="PTHR30632">
    <property type="entry name" value="MOLYBDATE-BINDING PERIPLASMIC PROTEIN"/>
    <property type="match status" value="1"/>
</dbReference>
<evidence type="ECO:0000256" key="4">
    <source>
        <dbReference type="PIRSR" id="PIRSR004846-1"/>
    </source>
</evidence>
<dbReference type="Proteomes" id="UP000637578">
    <property type="component" value="Unassembled WGS sequence"/>
</dbReference>
<feature type="binding site" evidence="4">
    <location>
        <position position="39"/>
    </location>
    <ligand>
        <name>molybdate</name>
        <dbReference type="ChEBI" id="CHEBI:36264"/>
    </ligand>
</feature>
<dbReference type="Pfam" id="PF13531">
    <property type="entry name" value="SBP_bac_11"/>
    <property type="match status" value="1"/>
</dbReference>
<comment type="caution">
    <text evidence="6">The sequence shown here is derived from an EMBL/GenBank/DDBJ whole genome shotgun (WGS) entry which is preliminary data.</text>
</comment>
<organism evidence="6 7">
    <name type="scientific">Longimycelium tulufanense</name>
    <dbReference type="NCBI Taxonomy" id="907463"/>
    <lineage>
        <taxon>Bacteria</taxon>
        <taxon>Bacillati</taxon>
        <taxon>Actinomycetota</taxon>
        <taxon>Actinomycetes</taxon>
        <taxon>Pseudonocardiales</taxon>
        <taxon>Pseudonocardiaceae</taxon>
        <taxon>Longimycelium</taxon>
    </lineage>
</organism>
<evidence type="ECO:0000313" key="6">
    <source>
        <dbReference type="EMBL" id="GGM43358.1"/>
    </source>
</evidence>
<dbReference type="CDD" id="cd13538">
    <property type="entry name" value="PBP2_ModA_like_1"/>
    <property type="match status" value="1"/>
</dbReference>
<dbReference type="InterPro" id="IPR005950">
    <property type="entry name" value="ModA"/>
</dbReference>
<comment type="similarity">
    <text evidence="1">Belongs to the bacterial solute-binding protein ModA family.</text>
</comment>
<dbReference type="GO" id="GO:0046872">
    <property type="term" value="F:metal ion binding"/>
    <property type="evidence" value="ECO:0007669"/>
    <property type="project" value="UniProtKB-KW"/>
</dbReference>
<evidence type="ECO:0000256" key="5">
    <source>
        <dbReference type="SAM" id="SignalP"/>
    </source>
</evidence>
<dbReference type="PANTHER" id="PTHR30632:SF0">
    <property type="entry name" value="SULFATE-BINDING PROTEIN"/>
    <property type="match status" value="1"/>
</dbReference>
<keyword evidence="7" id="KW-1185">Reference proteome</keyword>
<dbReference type="NCBIfam" id="TIGR01256">
    <property type="entry name" value="modA"/>
    <property type="match status" value="1"/>
</dbReference>
<feature type="signal peptide" evidence="5">
    <location>
        <begin position="1"/>
        <end position="20"/>
    </location>
</feature>
<reference evidence="6" key="2">
    <citation type="submission" date="2020-09" db="EMBL/GenBank/DDBJ databases">
        <authorList>
            <person name="Sun Q."/>
            <person name="Zhou Y."/>
        </authorList>
    </citation>
    <scope>NUCLEOTIDE SEQUENCE</scope>
    <source>
        <strain evidence="6">CGMCC 4.5737</strain>
    </source>
</reference>
<dbReference type="InterPro" id="IPR050682">
    <property type="entry name" value="ModA/WtpA"/>
</dbReference>
<dbReference type="PROSITE" id="PS51257">
    <property type="entry name" value="PROKAR_LIPOPROTEIN"/>
    <property type="match status" value="1"/>
</dbReference>
<keyword evidence="4" id="KW-0500">Molybdenum</keyword>
<gene>
    <name evidence="6" type="primary">modA</name>
    <name evidence="6" type="ORF">GCM10012275_12880</name>
</gene>
<evidence type="ECO:0000313" key="7">
    <source>
        <dbReference type="Proteomes" id="UP000637578"/>
    </source>
</evidence>
<dbReference type="SUPFAM" id="SSF53850">
    <property type="entry name" value="Periplasmic binding protein-like II"/>
    <property type="match status" value="1"/>
</dbReference>
<dbReference type="GO" id="GO:0030973">
    <property type="term" value="F:molybdate ion binding"/>
    <property type="evidence" value="ECO:0007669"/>
    <property type="project" value="TreeGrafter"/>
</dbReference>
<feature type="binding site" evidence="4">
    <location>
        <position position="67"/>
    </location>
    <ligand>
        <name>molybdate</name>
        <dbReference type="ChEBI" id="CHEBI:36264"/>
    </ligand>
</feature>
<accession>A0A8J3FVD0</accession>
<feature type="binding site" evidence="4">
    <location>
        <position position="188"/>
    </location>
    <ligand>
        <name>molybdate</name>
        <dbReference type="ChEBI" id="CHEBI:36264"/>
    </ligand>
</feature>
<feature type="binding site" evidence="4">
    <location>
        <position position="170"/>
    </location>
    <ligand>
        <name>molybdate</name>
        <dbReference type="ChEBI" id="CHEBI:36264"/>
    </ligand>
</feature>
<dbReference type="PIRSF" id="PIRSF004846">
    <property type="entry name" value="ModA"/>
    <property type="match status" value="1"/>
</dbReference>